<dbReference type="EMBL" id="JABCMA010000002">
    <property type="protein sequence ID" value="NMR72923.1"/>
    <property type="molecule type" value="Genomic_DNA"/>
</dbReference>
<dbReference type="RefSeq" id="WP_069547984.1">
    <property type="nucleotide sequence ID" value="NZ_JABCMA010000002.1"/>
</dbReference>
<evidence type="ECO:0000313" key="2">
    <source>
        <dbReference type="Proteomes" id="UP000565155"/>
    </source>
</evidence>
<proteinExistence type="predicted"/>
<protein>
    <submittedName>
        <fullName evidence="1">Uncharacterized protein</fullName>
    </submittedName>
</protein>
<dbReference type="AlphaFoldDB" id="A0A7Y0QWL2"/>
<evidence type="ECO:0000313" key="1">
    <source>
        <dbReference type="EMBL" id="NMR72923.1"/>
    </source>
</evidence>
<organism evidence="1 2">
    <name type="scientific">Vibrio alginolyticus</name>
    <dbReference type="NCBI Taxonomy" id="663"/>
    <lineage>
        <taxon>Bacteria</taxon>
        <taxon>Pseudomonadati</taxon>
        <taxon>Pseudomonadota</taxon>
        <taxon>Gammaproteobacteria</taxon>
        <taxon>Vibrionales</taxon>
        <taxon>Vibrionaceae</taxon>
        <taxon>Vibrio</taxon>
    </lineage>
</organism>
<name>A0A7Y0QWL2_VIBAL</name>
<accession>A0A7Y0QWL2</accession>
<reference evidence="1 2" key="1">
    <citation type="submission" date="2020-04" db="EMBL/GenBank/DDBJ databases">
        <title>Whole-genome sequencing of Vibrio spp. from China reveals different genetic environments of blaCTX-M-14 among diverse lineages.</title>
        <authorList>
            <person name="Zheng Z."/>
            <person name="Ye L."/>
            <person name="Chen S."/>
        </authorList>
    </citation>
    <scope>NUCLEOTIDE SEQUENCE [LARGE SCALE GENOMIC DNA]</scope>
    <source>
        <strain evidence="1 2">Vb1636</strain>
    </source>
</reference>
<dbReference type="Proteomes" id="UP000565155">
    <property type="component" value="Unassembled WGS sequence"/>
</dbReference>
<sequence>MPRKRILYSSPEELLNELITGSRSIKNVYIMRLRARNLYEDEEQFEIIDAALKMYQASRKIKSIDL</sequence>
<gene>
    <name evidence="1" type="ORF">HKB35_04725</name>
</gene>
<comment type="caution">
    <text evidence="1">The sequence shown here is derived from an EMBL/GenBank/DDBJ whole genome shotgun (WGS) entry which is preliminary data.</text>
</comment>